<proteinExistence type="predicted"/>
<dbReference type="EMBL" id="BGPR01052609">
    <property type="protein sequence ID" value="GBO29445.1"/>
    <property type="molecule type" value="Genomic_DNA"/>
</dbReference>
<name>A0A4Y2VX26_ARAVE</name>
<accession>A0A4Y2VX26</accession>
<gene>
    <name evidence="2" type="ORF">AVEN_164949_1</name>
</gene>
<comment type="caution">
    <text evidence="2">The sequence shown here is derived from an EMBL/GenBank/DDBJ whole genome shotgun (WGS) entry which is preliminary data.</text>
</comment>
<protein>
    <submittedName>
        <fullName evidence="2">Uncharacterized protein</fullName>
    </submittedName>
</protein>
<evidence type="ECO:0000313" key="3">
    <source>
        <dbReference type="Proteomes" id="UP000499080"/>
    </source>
</evidence>
<keyword evidence="3" id="KW-1185">Reference proteome</keyword>
<feature type="region of interest" description="Disordered" evidence="1">
    <location>
        <begin position="22"/>
        <end position="78"/>
    </location>
</feature>
<organism evidence="2 3">
    <name type="scientific">Araneus ventricosus</name>
    <name type="common">Orbweaver spider</name>
    <name type="synonym">Epeira ventricosa</name>
    <dbReference type="NCBI Taxonomy" id="182803"/>
    <lineage>
        <taxon>Eukaryota</taxon>
        <taxon>Metazoa</taxon>
        <taxon>Ecdysozoa</taxon>
        <taxon>Arthropoda</taxon>
        <taxon>Chelicerata</taxon>
        <taxon>Arachnida</taxon>
        <taxon>Araneae</taxon>
        <taxon>Araneomorphae</taxon>
        <taxon>Entelegynae</taxon>
        <taxon>Araneoidea</taxon>
        <taxon>Araneidae</taxon>
        <taxon>Araneus</taxon>
    </lineage>
</organism>
<dbReference type="Proteomes" id="UP000499080">
    <property type="component" value="Unassembled WGS sequence"/>
</dbReference>
<evidence type="ECO:0000313" key="2">
    <source>
        <dbReference type="EMBL" id="GBO29445.1"/>
    </source>
</evidence>
<feature type="compositionally biased region" description="Basic and acidic residues" evidence="1">
    <location>
        <begin position="41"/>
        <end position="57"/>
    </location>
</feature>
<evidence type="ECO:0000256" key="1">
    <source>
        <dbReference type="SAM" id="MobiDB-lite"/>
    </source>
</evidence>
<sequence length="78" mass="9277">MKAATRSRQTCNRMKGNLCRSEETRGEEIASGLRMERRRRERDLTRRELRSSTRCEAAETSSRLKNFRQSAPRIFRSR</sequence>
<feature type="compositionally biased region" description="Polar residues" evidence="1">
    <location>
        <begin position="59"/>
        <end position="69"/>
    </location>
</feature>
<reference evidence="2 3" key="1">
    <citation type="journal article" date="2019" name="Sci. Rep.">
        <title>Orb-weaving spider Araneus ventricosus genome elucidates the spidroin gene catalogue.</title>
        <authorList>
            <person name="Kono N."/>
            <person name="Nakamura H."/>
            <person name="Ohtoshi R."/>
            <person name="Moran D.A.P."/>
            <person name="Shinohara A."/>
            <person name="Yoshida Y."/>
            <person name="Fujiwara M."/>
            <person name="Mori M."/>
            <person name="Tomita M."/>
            <person name="Arakawa K."/>
        </authorList>
    </citation>
    <scope>NUCLEOTIDE SEQUENCE [LARGE SCALE GENOMIC DNA]</scope>
</reference>
<dbReference type="AlphaFoldDB" id="A0A4Y2VX26"/>